<organism evidence="3 4">
    <name type="scientific">Rhizoctonia solani</name>
    <dbReference type="NCBI Taxonomy" id="456999"/>
    <lineage>
        <taxon>Eukaryota</taxon>
        <taxon>Fungi</taxon>
        <taxon>Dikarya</taxon>
        <taxon>Basidiomycota</taxon>
        <taxon>Agaricomycotina</taxon>
        <taxon>Agaricomycetes</taxon>
        <taxon>Cantharellales</taxon>
        <taxon>Ceratobasidiaceae</taxon>
        <taxon>Rhizoctonia</taxon>
    </lineage>
</organism>
<comment type="caution">
    <text evidence="3">The sequence shown here is derived from an EMBL/GenBank/DDBJ whole genome shotgun (WGS) entry which is preliminary data.</text>
</comment>
<dbReference type="AlphaFoldDB" id="A0A8H2XMJ5"/>
<feature type="transmembrane region" description="Helical" evidence="2">
    <location>
        <begin position="12"/>
        <end position="31"/>
    </location>
</feature>
<feature type="transmembrane region" description="Helical" evidence="2">
    <location>
        <begin position="105"/>
        <end position="124"/>
    </location>
</feature>
<feature type="transmembrane region" description="Helical" evidence="2">
    <location>
        <begin position="69"/>
        <end position="93"/>
    </location>
</feature>
<name>A0A8H2XMJ5_9AGAM</name>
<sequence length="690" mass="77561">MVNLRSQLVYWQYYATLIRALAMLYILGYWARTLHDLSRAIPNRGNAYYKYLGWSALESERKVKSDRLWLIKSACWLVFAVVYSLNDIFMLVIDHKRTDTYLGCILAQMVTNFSILGPNVVQFVQRVQWNSLSDFAMYYPEDGAFAAFVLASEICSLCLIGINLQSILALRPDVPVKQLCKANTKDALNRVISARATPTLSLLGHPRDTRILLPRLVACVARFTRRLFLRRIKNVESQLYAFARNSFAVIAIGILIFRTITALLQAQNEFGTRFVSKTCDVNYFHNISVLSDRLIYDSSWPNAALPNDVSISVSVLWNDQGGYGSHNITNCTLEWSQPYAIDTHRQSQNRTMELFSCRGTPDSPVSWPSRRRVYLDSTVYRVEVRPILMDTESRVLDTQMPHIWLANLEDFMTFDDDVNWSSASEIREYIAPLTLLRDSHILTEPNLIVRKFITSSMLKDIILSAKSSYRSLSLYPMSMGSSTPLSSSSGSAATVDIHPTLAAGLMYHQHQAPAGARSATIPWNVCDYIEDYRSSTILDVIGSVGGLFALLQAAHLLLFGRPLFWGLTGAKTITPFGLLGGFCSRGFRRRLREQYHGTSDEDGTDTIRIVKFLRDFVIDFGPADLDPEERLDSVAVPSSSTLVANDRDYAGTQIPLIQRDSGNVAVSGRENATNEGKDSRNDCNLSNDTV</sequence>
<evidence type="ECO:0008006" key="5">
    <source>
        <dbReference type="Google" id="ProtNLM"/>
    </source>
</evidence>
<protein>
    <recommendedName>
        <fullName evidence="5">Kex protein</fullName>
    </recommendedName>
</protein>
<reference evidence="3" key="1">
    <citation type="submission" date="2021-01" db="EMBL/GenBank/DDBJ databases">
        <authorList>
            <person name="Kaushik A."/>
        </authorList>
    </citation>
    <scope>NUCLEOTIDE SEQUENCE</scope>
    <source>
        <strain evidence="3">AG3-1AP</strain>
    </source>
</reference>
<gene>
    <name evidence="3" type="ORF">RDB_LOCUS42801</name>
</gene>
<dbReference type="EMBL" id="CAJMWV010001208">
    <property type="protein sequence ID" value="CAE6430575.1"/>
    <property type="molecule type" value="Genomic_DNA"/>
</dbReference>
<evidence type="ECO:0000313" key="4">
    <source>
        <dbReference type="Proteomes" id="UP000663831"/>
    </source>
</evidence>
<keyword evidence="2" id="KW-0812">Transmembrane</keyword>
<evidence type="ECO:0000313" key="3">
    <source>
        <dbReference type="EMBL" id="CAE6430575.1"/>
    </source>
</evidence>
<proteinExistence type="predicted"/>
<feature type="transmembrane region" description="Helical" evidence="2">
    <location>
        <begin position="246"/>
        <end position="264"/>
    </location>
</feature>
<evidence type="ECO:0000256" key="2">
    <source>
        <dbReference type="SAM" id="Phobius"/>
    </source>
</evidence>
<keyword evidence="2" id="KW-0472">Membrane</keyword>
<feature type="region of interest" description="Disordered" evidence="1">
    <location>
        <begin position="665"/>
        <end position="690"/>
    </location>
</feature>
<keyword evidence="2" id="KW-1133">Transmembrane helix</keyword>
<evidence type="ECO:0000256" key="1">
    <source>
        <dbReference type="SAM" id="MobiDB-lite"/>
    </source>
</evidence>
<accession>A0A8H2XMJ5</accession>
<dbReference type="Proteomes" id="UP000663831">
    <property type="component" value="Unassembled WGS sequence"/>
</dbReference>
<feature type="transmembrane region" description="Helical" evidence="2">
    <location>
        <begin position="145"/>
        <end position="168"/>
    </location>
</feature>